<dbReference type="STRING" id="326424.FRAAL1565"/>
<accession>Q0RQF5</accession>
<evidence type="ECO:0000313" key="2">
    <source>
        <dbReference type="EMBL" id="CAJ60221.1"/>
    </source>
</evidence>
<reference evidence="2 3" key="1">
    <citation type="journal article" date="2007" name="Genome Res.">
        <title>Genome characteristics of facultatively symbiotic Frankia sp. strains reflect host range and host plant biogeography.</title>
        <authorList>
            <person name="Normand P."/>
            <person name="Lapierre P."/>
            <person name="Tisa L.S."/>
            <person name="Gogarten J.P."/>
            <person name="Alloisio N."/>
            <person name="Bagnarol E."/>
            <person name="Bassi C.A."/>
            <person name="Berry A.M."/>
            <person name="Bickhart D.M."/>
            <person name="Choisne N."/>
            <person name="Couloux A."/>
            <person name="Cournoyer B."/>
            <person name="Cruveiller S."/>
            <person name="Daubin V."/>
            <person name="Demange N."/>
            <person name="Francino M.P."/>
            <person name="Goltsman E."/>
            <person name="Huang Y."/>
            <person name="Kopp O.R."/>
            <person name="Labarre L."/>
            <person name="Lapidus A."/>
            <person name="Lavire C."/>
            <person name="Marechal J."/>
            <person name="Martinez M."/>
            <person name="Mastronunzio J.E."/>
            <person name="Mullin B.C."/>
            <person name="Niemann J."/>
            <person name="Pujic P."/>
            <person name="Rawnsley T."/>
            <person name="Rouy Z."/>
            <person name="Schenowitz C."/>
            <person name="Sellstedt A."/>
            <person name="Tavares F."/>
            <person name="Tomkins J.P."/>
            <person name="Vallenet D."/>
            <person name="Valverde C."/>
            <person name="Wall L.G."/>
            <person name="Wang Y."/>
            <person name="Medigue C."/>
            <person name="Benson D.R."/>
        </authorList>
    </citation>
    <scope>NUCLEOTIDE SEQUENCE [LARGE SCALE GENOMIC DNA]</scope>
    <source>
        <strain evidence="3">DSM 45986 / CECT 9034 / ACN14a</strain>
    </source>
</reference>
<dbReference type="EMBL" id="CT573213">
    <property type="protein sequence ID" value="CAJ60221.1"/>
    <property type="molecule type" value="Genomic_DNA"/>
</dbReference>
<dbReference type="AlphaFoldDB" id="Q0RQF5"/>
<dbReference type="Proteomes" id="UP000000657">
    <property type="component" value="Chromosome"/>
</dbReference>
<gene>
    <name evidence="2" type="ordered locus">FRAAL1565</name>
</gene>
<name>Q0RQF5_FRAAA</name>
<evidence type="ECO:0000313" key="3">
    <source>
        <dbReference type="Proteomes" id="UP000000657"/>
    </source>
</evidence>
<dbReference type="HOGENOM" id="CLU_2395404_0_0_11"/>
<keyword evidence="3" id="KW-1185">Reference proteome</keyword>
<sequence>MWLDDGGSPPGYPTEAREAIRIVVTGAPWSHPGGAGAVAAGSVGSRQRDAVPPAASFRRPQTWPITAAGLTESGRARAPCAAGRSPSASRLPA</sequence>
<evidence type="ECO:0000256" key="1">
    <source>
        <dbReference type="SAM" id="MobiDB-lite"/>
    </source>
</evidence>
<feature type="region of interest" description="Disordered" evidence="1">
    <location>
        <begin position="35"/>
        <end position="56"/>
    </location>
</feature>
<feature type="region of interest" description="Disordered" evidence="1">
    <location>
        <begin position="70"/>
        <end position="93"/>
    </location>
</feature>
<proteinExistence type="predicted"/>
<organism evidence="2 3">
    <name type="scientific">Frankia alni (strain DSM 45986 / CECT 9034 / ACN14a)</name>
    <dbReference type="NCBI Taxonomy" id="326424"/>
    <lineage>
        <taxon>Bacteria</taxon>
        <taxon>Bacillati</taxon>
        <taxon>Actinomycetota</taxon>
        <taxon>Actinomycetes</taxon>
        <taxon>Frankiales</taxon>
        <taxon>Frankiaceae</taxon>
        <taxon>Frankia</taxon>
    </lineage>
</organism>
<dbReference type="KEGG" id="fal:FRAAL1565"/>
<protein>
    <submittedName>
        <fullName evidence="2">Uncharacterized protein</fullName>
    </submittedName>
</protein>